<dbReference type="EMBL" id="JABFHI010000007">
    <property type="protein sequence ID" value="NOG32674.1"/>
    <property type="molecule type" value="Genomic_DNA"/>
</dbReference>
<evidence type="ECO:0000313" key="4">
    <source>
        <dbReference type="Proteomes" id="UP000588806"/>
    </source>
</evidence>
<evidence type="ECO:0000313" key="3">
    <source>
        <dbReference type="EMBL" id="NOG32674.1"/>
    </source>
</evidence>
<sequence>MAKHQRKLAGGALASTLVLPMLAQAAEGEMVAVGDLNGVAATEELADGGLQIIFEDGRVVQLGADHVQMMGEQVAVDAQALQSALEAAAIPVEQLEGVEGVVLNEDGTATITMEDGQRMLIEPGAMQVQSGQVVMTEAQVSGAGLGGNYSFSTPLEGAAMSSGASASTSSSSASGDTVLGGLTGAQLAMGAAGVGVVAALASSDSSSSSAPETPTEAPTEEPGEPNTVDAFVIDGYLDGATVTWDGGEATSINGLLQLPEGLDKELTVVGDENTIDISTGLPFDGTLKAPAGATVITPSQL</sequence>
<dbReference type="AlphaFoldDB" id="A0A7Y3U1T2"/>
<dbReference type="Proteomes" id="UP000588806">
    <property type="component" value="Unassembled WGS sequence"/>
</dbReference>
<feature type="signal peptide" evidence="2">
    <location>
        <begin position="1"/>
        <end position="25"/>
    </location>
</feature>
<organism evidence="3 4">
    <name type="scientific">Vreelandella azerica</name>
    <dbReference type="NCBI Taxonomy" id="2732867"/>
    <lineage>
        <taxon>Bacteria</taxon>
        <taxon>Pseudomonadati</taxon>
        <taxon>Pseudomonadota</taxon>
        <taxon>Gammaproteobacteria</taxon>
        <taxon>Oceanospirillales</taxon>
        <taxon>Halomonadaceae</taxon>
        <taxon>Vreelandella</taxon>
    </lineage>
</organism>
<gene>
    <name evidence="3" type="ORF">HLB35_14550</name>
</gene>
<proteinExistence type="predicted"/>
<accession>A0A7Y3U1T2</accession>
<reference evidence="3 4" key="1">
    <citation type="submission" date="2020-05" db="EMBL/GenBank/DDBJ databases">
        <authorList>
            <person name="Ruan W."/>
            <person name="Jeon C.O."/>
            <person name="Chun B.H."/>
        </authorList>
    </citation>
    <scope>NUCLEOTIDE SEQUENCE [LARGE SCALE GENOMIC DNA]</scope>
    <source>
        <strain evidence="3 4">TBZ9</strain>
    </source>
</reference>
<feature type="chain" id="PRO_5030619347" description="DUF5666 domain-containing protein" evidence="2">
    <location>
        <begin position="26"/>
        <end position="301"/>
    </location>
</feature>
<keyword evidence="4" id="KW-1185">Reference proteome</keyword>
<name>A0A7Y3U1T2_9GAMM</name>
<evidence type="ECO:0008006" key="5">
    <source>
        <dbReference type="Google" id="ProtNLM"/>
    </source>
</evidence>
<feature type="region of interest" description="Disordered" evidence="1">
    <location>
        <begin position="203"/>
        <end position="227"/>
    </location>
</feature>
<keyword evidence="2" id="KW-0732">Signal</keyword>
<comment type="caution">
    <text evidence="3">The sequence shown here is derived from an EMBL/GenBank/DDBJ whole genome shotgun (WGS) entry which is preliminary data.</text>
</comment>
<reference evidence="3 4" key="2">
    <citation type="submission" date="2020-06" db="EMBL/GenBank/DDBJ databases">
        <title>Halomonas songnenensis sp. nov., a moderately halophilic bacterium isolated from saline and alkaline soils.</title>
        <authorList>
            <person name="Jiang J."/>
            <person name="Pan Y."/>
        </authorList>
    </citation>
    <scope>NUCLEOTIDE SEQUENCE [LARGE SCALE GENOMIC DNA]</scope>
    <source>
        <strain evidence="3 4">TBZ9</strain>
    </source>
</reference>
<dbReference type="RefSeq" id="WP_171703135.1">
    <property type="nucleotide sequence ID" value="NZ_JABFHI010000007.1"/>
</dbReference>
<evidence type="ECO:0000256" key="2">
    <source>
        <dbReference type="SAM" id="SignalP"/>
    </source>
</evidence>
<protein>
    <recommendedName>
        <fullName evidence="5">DUF5666 domain-containing protein</fullName>
    </recommendedName>
</protein>
<evidence type="ECO:0000256" key="1">
    <source>
        <dbReference type="SAM" id="MobiDB-lite"/>
    </source>
</evidence>
<feature type="compositionally biased region" description="Low complexity" evidence="1">
    <location>
        <begin position="203"/>
        <end position="217"/>
    </location>
</feature>